<dbReference type="Pfam" id="PF01246">
    <property type="entry name" value="Ribosomal_L24e"/>
    <property type="match status" value="1"/>
</dbReference>
<proteinExistence type="inferred from homology"/>
<protein>
    <recommendedName>
        <fullName evidence="2">Large ribosomal subunit protein eL24-related N-terminal domain-containing protein</fullName>
    </recommendedName>
</protein>
<evidence type="ECO:0000259" key="2">
    <source>
        <dbReference type="Pfam" id="PF01246"/>
    </source>
</evidence>
<dbReference type="InterPro" id="IPR000988">
    <property type="entry name" value="Ribosomal_eL24-rel_N"/>
</dbReference>
<keyword evidence="4" id="KW-1185">Reference proteome</keyword>
<sequence length="70" mass="8268">MNKTSTRLLIRKFHKAFKRKKNARKVRWTKGCQRQVEIGMDVKDIQRNISLIRSPAAGLKERPTHEEAEH</sequence>
<comment type="similarity">
    <text evidence="1">Belongs to the eukaryotic ribosomal protein eL24 family.</text>
</comment>
<organism evidence="3 4">
    <name type="scientific">Glossina palpalis gambiensis</name>
    <dbReference type="NCBI Taxonomy" id="67801"/>
    <lineage>
        <taxon>Eukaryota</taxon>
        <taxon>Metazoa</taxon>
        <taxon>Ecdysozoa</taxon>
        <taxon>Arthropoda</taxon>
        <taxon>Hexapoda</taxon>
        <taxon>Insecta</taxon>
        <taxon>Pterygota</taxon>
        <taxon>Neoptera</taxon>
        <taxon>Endopterygota</taxon>
        <taxon>Diptera</taxon>
        <taxon>Brachycera</taxon>
        <taxon>Muscomorpha</taxon>
        <taxon>Hippoboscoidea</taxon>
        <taxon>Glossinidae</taxon>
        <taxon>Glossina</taxon>
    </lineage>
</organism>
<evidence type="ECO:0000256" key="1">
    <source>
        <dbReference type="ARBA" id="ARBA00005647"/>
    </source>
</evidence>
<reference evidence="3" key="2">
    <citation type="submission" date="2020-05" db="UniProtKB">
        <authorList>
            <consortium name="EnsemblMetazoa"/>
        </authorList>
    </citation>
    <scope>IDENTIFICATION</scope>
    <source>
        <strain evidence="3">IAEA</strain>
    </source>
</reference>
<dbReference type="Proteomes" id="UP000092460">
    <property type="component" value="Unassembled WGS sequence"/>
</dbReference>
<feature type="domain" description="Large ribosomal subunit protein eL24-related N-terminal" evidence="2">
    <location>
        <begin position="4"/>
        <end position="37"/>
    </location>
</feature>
<dbReference type="EMBL" id="JXJN01015799">
    <property type="status" value="NOT_ANNOTATED_CDS"/>
    <property type="molecule type" value="Genomic_DNA"/>
</dbReference>
<dbReference type="VEuPathDB" id="VectorBase:GPPI032694"/>
<accession>A0A1B0BK48</accession>
<dbReference type="STRING" id="67801.A0A1B0BK48"/>
<name>A0A1B0BK48_9MUSC</name>
<dbReference type="EnsemblMetazoa" id="GPPI032694-RA">
    <property type="protein sequence ID" value="GPPI032694-PA"/>
    <property type="gene ID" value="GPPI032694"/>
</dbReference>
<reference evidence="4" key="1">
    <citation type="submission" date="2015-01" db="EMBL/GenBank/DDBJ databases">
        <authorList>
            <person name="Aksoy S."/>
            <person name="Warren W."/>
            <person name="Wilson R.K."/>
        </authorList>
    </citation>
    <scope>NUCLEOTIDE SEQUENCE [LARGE SCALE GENOMIC DNA]</scope>
    <source>
        <strain evidence="4">IAEA</strain>
    </source>
</reference>
<evidence type="ECO:0000313" key="4">
    <source>
        <dbReference type="Proteomes" id="UP000092460"/>
    </source>
</evidence>
<dbReference type="AlphaFoldDB" id="A0A1B0BK48"/>
<evidence type="ECO:0000313" key="3">
    <source>
        <dbReference type="EnsemblMetazoa" id="GPPI032694-PA"/>
    </source>
</evidence>
<dbReference type="Gene3D" id="2.30.170.20">
    <property type="entry name" value="Ribosomal protein L24e"/>
    <property type="match status" value="1"/>
</dbReference>
<dbReference type="InterPro" id="IPR038630">
    <property type="entry name" value="L24e/L24_sf"/>
</dbReference>